<name>A0A142BPR6_9HYPH</name>
<organism evidence="3">
    <name type="scientific">Sinorhizobium sp. M14</name>
    <dbReference type="NCBI Taxonomy" id="430451"/>
    <lineage>
        <taxon>Bacteria</taxon>
        <taxon>Pseudomonadati</taxon>
        <taxon>Pseudomonadota</taxon>
        <taxon>Alphaproteobacteria</taxon>
        <taxon>Hyphomicrobiales</taxon>
        <taxon>Rhizobiaceae</taxon>
        <taxon>Sinorhizobium/Ensifer group</taxon>
        <taxon>Sinorhizobium</taxon>
    </lineage>
</organism>
<sequence length="75" mass="8036">MRRMFLVAALPLFLSGCAATLPPDVIASGNLATSPAEVRPVHYHSPVTGYTHRAPVDPKPWRNQNDAQAPEGDAS</sequence>
<evidence type="ECO:0008006" key="4">
    <source>
        <dbReference type="Google" id="ProtNLM"/>
    </source>
</evidence>
<keyword evidence="3" id="KW-0614">Plasmid</keyword>
<keyword evidence="2" id="KW-0732">Signal</keyword>
<evidence type="ECO:0000256" key="2">
    <source>
        <dbReference type="SAM" id="SignalP"/>
    </source>
</evidence>
<feature type="region of interest" description="Disordered" evidence="1">
    <location>
        <begin position="46"/>
        <end position="75"/>
    </location>
</feature>
<protein>
    <recommendedName>
        <fullName evidence="4">Transmembrane protein</fullName>
    </recommendedName>
</protein>
<proteinExistence type="predicted"/>
<feature type="chain" id="PRO_5007493423" description="Transmembrane protein" evidence="2">
    <location>
        <begin position="19"/>
        <end position="75"/>
    </location>
</feature>
<feature type="signal peptide" evidence="2">
    <location>
        <begin position="1"/>
        <end position="18"/>
    </location>
</feature>
<evidence type="ECO:0000256" key="1">
    <source>
        <dbReference type="SAM" id="MobiDB-lite"/>
    </source>
</evidence>
<accession>A0A142BPR6</accession>
<gene>
    <name evidence="3" type="ORF">pSinB_215</name>
</gene>
<evidence type="ECO:0000313" key="3">
    <source>
        <dbReference type="EMBL" id="AMP35074.1"/>
    </source>
</evidence>
<dbReference type="RefSeq" id="WP_082366910.1">
    <property type="nucleotide sequence ID" value="NZ_KU140623.1"/>
</dbReference>
<geneLocation type="plasmid" evidence="3">
    <name>pSinB</name>
</geneLocation>
<reference evidence="3" key="1">
    <citation type="submission" date="2015-11" db="EMBL/GenBank/DDBJ databases">
        <title>Molecular characterization of pSinB plasmid of arsenite oxidizing, metalotolerant Sinorhizobium sp. M14 - insight into the heavy metal resistome of sinorhizobial extrachromosomal replicons.</title>
        <authorList>
            <person name="Romaniuk K."/>
            <person name="Decewicz P."/>
            <person name="Mielnicki S."/>
            <person name="Sklodowska A."/>
            <person name="Dziewit L."/>
            <person name="Drewniak L."/>
        </authorList>
    </citation>
    <scope>NUCLEOTIDE SEQUENCE</scope>
    <source>
        <strain evidence="3">M14</strain>
        <plasmid evidence="3">pSinB</plasmid>
    </source>
</reference>
<dbReference type="AlphaFoldDB" id="A0A142BPR6"/>
<dbReference type="PROSITE" id="PS51257">
    <property type="entry name" value="PROKAR_LIPOPROTEIN"/>
    <property type="match status" value="1"/>
</dbReference>
<dbReference type="EMBL" id="KU140623">
    <property type="protein sequence ID" value="AMP35074.1"/>
    <property type="molecule type" value="Genomic_DNA"/>
</dbReference>